<dbReference type="Pfam" id="PF00581">
    <property type="entry name" value="Rhodanese"/>
    <property type="match status" value="1"/>
</dbReference>
<evidence type="ECO:0000256" key="3">
    <source>
        <dbReference type="ARBA" id="ARBA00022801"/>
    </source>
</evidence>
<dbReference type="Proteomes" id="UP000694865">
    <property type="component" value="Unplaced"/>
</dbReference>
<reference evidence="9" key="1">
    <citation type="submission" date="2025-08" db="UniProtKB">
        <authorList>
            <consortium name="RefSeq"/>
        </authorList>
    </citation>
    <scope>IDENTIFICATION</scope>
    <source>
        <tissue evidence="9">Testes</tissue>
    </source>
</reference>
<organism evidence="8 9">
    <name type="scientific">Saccoglossus kowalevskii</name>
    <name type="common">Acorn worm</name>
    <dbReference type="NCBI Taxonomy" id="10224"/>
    <lineage>
        <taxon>Eukaryota</taxon>
        <taxon>Metazoa</taxon>
        <taxon>Hemichordata</taxon>
        <taxon>Enteropneusta</taxon>
        <taxon>Harrimaniidae</taxon>
        <taxon>Saccoglossus</taxon>
    </lineage>
</organism>
<keyword evidence="3" id="KW-0378">Hydrolase</keyword>
<evidence type="ECO:0000259" key="6">
    <source>
        <dbReference type="PROSITE" id="PS50056"/>
    </source>
</evidence>
<dbReference type="Gene3D" id="3.40.250.10">
    <property type="entry name" value="Rhodanese-like domain"/>
    <property type="match status" value="1"/>
</dbReference>
<dbReference type="InterPro" id="IPR001763">
    <property type="entry name" value="Rhodanese-like_dom"/>
</dbReference>
<dbReference type="PROSITE" id="PS50054">
    <property type="entry name" value="TYR_PHOSPHATASE_DUAL"/>
    <property type="match status" value="1"/>
</dbReference>
<dbReference type="Gene3D" id="3.90.190.10">
    <property type="entry name" value="Protein tyrosine phosphatase superfamily"/>
    <property type="match status" value="1"/>
</dbReference>
<accession>A0ABM0GIF3</accession>
<gene>
    <name evidence="9" type="primary">LOC100366389</name>
</gene>
<dbReference type="EC" id="3.1.3.48" evidence="2"/>
<dbReference type="RefSeq" id="XP_002730521.1">
    <property type="nucleotide sequence ID" value="XM_002730475.1"/>
</dbReference>
<dbReference type="SUPFAM" id="SSF52799">
    <property type="entry name" value="(Phosphotyrosine protein) phosphatases II"/>
    <property type="match status" value="1"/>
</dbReference>
<dbReference type="SMART" id="SM00195">
    <property type="entry name" value="DSPc"/>
    <property type="match status" value="1"/>
</dbReference>
<dbReference type="PANTHER" id="PTHR10159">
    <property type="entry name" value="DUAL SPECIFICITY PROTEIN PHOSPHATASE"/>
    <property type="match status" value="1"/>
</dbReference>
<name>A0ABM0GIF3_SACKO</name>
<feature type="domain" description="Tyrosine-protein phosphatase" evidence="5">
    <location>
        <begin position="177"/>
        <end position="319"/>
    </location>
</feature>
<feature type="domain" description="Rhodanese" evidence="7">
    <location>
        <begin position="66"/>
        <end position="160"/>
    </location>
</feature>
<evidence type="ECO:0000256" key="1">
    <source>
        <dbReference type="ARBA" id="ARBA00008601"/>
    </source>
</evidence>
<dbReference type="InterPro" id="IPR029021">
    <property type="entry name" value="Prot-tyrosine_phosphatase-like"/>
</dbReference>
<dbReference type="CDD" id="cd14498">
    <property type="entry name" value="DSP"/>
    <property type="match status" value="1"/>
</dbReference>
<dbReference type="InterPro" id="IPR000340">
    <property type="entry name" value="Dual-sp_phosphatase_cat-dom"/>
</dbReference>
<dbReference type="SUPFAM" id="SSF52821">
    <property type="entry name" value="Rhodanese/Cell cycle control phosphatase"/>
    <property type="match status" value="1"/>
</dbReference>
<protein>
    <recommendedName>
        <fullName evidence="2">protein-tyrosine-phosphatase</fullName>
        <ecNumber evidence="2">3.1.3.48</ecNumber>
    </recommendedName>
</protein>
<keyword evidence="8" id="KW-1185">Reference proteome</keyword>
<evidence type="ECO:0000259" key="5">
    <source>
        <dbReference type="PROSITE" id="PS50054"/>
    </source>
</evidence>
<feature type="domain" description="Tyrosine specific protein phosphatases" evidence="6">
    <location>
        <begin position="240"/>
        <end position="297"/>
    </location>
</feature>
<sequence length="330" mass="37471">MATGHLPSPIMNAKQFHKPEKDKDGYLIPVVPKKVLAPPGFVTAVEFYNYLNGELGYPFILDDQYLLILDSRTNCEYLECHIATARMHTDIHIVFECLLDLGKLDAYSFIVIYDYDGSGVNVENSQLMKTYKEIREQGHDVEILLGGIQQFSSKFPFLCTDKIINTEPDRRRLLKNYPAIVFDDFLFQGNGEHAIDNEVFINLKITHVVNISVEVPNAFPEHVVYFNIQVTDEISSKILTKLSAAADFIAESIANGGRVFVHCVLGASRSSTVTIAYLMKYHAWTLEGALRYLKECRQCISPNRGFLCQLSKFEEELYGKVLTSIDHIWV</sequence>
<evidence type="ECO:0000256" key="2">
    <source>
        <dbReference type="ARBA" id="ARBA00013064"/>
    </source>
</evidence>
<dbReference type="InterPro" id="IPR020422">
    <property type="entry name" value="TYR_PHOSPHATASE_DUAL_dom"/>
</dbReference>
<evidence type="ECO:0000313" key="8">
    <source>
        <dbReference type="Proteomes" id="UP000694865"/>
    </source>
</evidence>
<dbReference type="InterPro" id="IPR016130">
    <property type="entry name" value="Tyr_Pase_AS"/>
</dbReference>
<evidence type="ECO:0000259" key="7">
    <source>
        <dbReference type="PROSITE" id="PS50206"/>
    </source>
</evidence>
<dbReference type="GeneID" id="100366389"/>
<dbReference type="InterPro" id="IPR000387">
    <property type="entry name" value="Tyr_Pase_dom"/>
</dbReference>
<comment type="similarity">
    <text evidence="1">Belongs to the protein-tyrosine phosphatase family. Non-receptor class dual specificity subfamily.</text>
</comment>
<dbReference type="PROSITE" id="PS50056">
    <property type="entry name" value="TYR_PHOSPHATASE_2"/>
    <property type="match status" value="1"/>
</dbReference>
<dbReference type="PROSITE" id="PS00383">
    <property type="entry name" value="TYR_PHOSPHATASE_1"/>
    <property type="match status" value="1"/>
</dbReference>
<keyword evidence="4" id="KW-0904">Protein phosphatase</keyword>
<proteinExistence type="inferred from homology"/>
<dbReference type="InterPro" id="IPR036873">
    <property type="entry name" value="Rhodanese-like_dom_sf"/>
</dbReference>
<dbReference type="PANTHER" id="PTHR10159:SF529">
    <property type="entry name" value="TYROSINE-PROTEIN PHOSPHATASE DOMAIN-CONTAINING PROTEIN"/>
    <property type="match status" value="1"/>
</dbReference>
<dbReference type="PROSITE" id="PS50206">
    <property type="entry name" value="RHODANESE_3"/>
    <property type="match status" value="1"/>
</dbReference>
<dbReference type="Pfam" id="PF00782">
    <property type="entry name" value="DSPc"/>
    <property type="match status" value="1"/>
</dbReference>
<evidence type="ECO:0000313" key="9">
    <source>
        <dbReference type="RefSeq" id="XP_002730521.1"/>
    </source>
</evidence>
<evidence type="ECO:0000256" key="4">
    <source>
        <dbReference type="ARBA" id="ARBA00022912"/>
    </source>
</evidence>